<feature type="compositionally biased region" description="Basic and acidic residues" evidence="5">
    <location>
        <begin position="234"/>
        <end position="244"/>
    </location>
</feature>
<feature type="domain" description="Helix-turn-helix" evidence="6">
    <location>
        <begin position="4"/>
        <end position="54"/>
    </location>
</feature>
<evidence type="ECO:0000259" key="6">
    <source>
        <dbReference type="Pfam" id="PF12728"/>
    </source>
</evidence>
<dbReference type="PANTHER" id="PTHR11739:SF4">
    <property type="entry name" value="CITRATE SYNTHASE, PEROXISOMAL"/>
    <property type="match status" value="1"/>
</dbReference>
<evidence type="ECO:0000256" key="4">
    <source>
        <dbReference type="ARBA" id="ARBA00022679"/>
    </source>
</evidence>
<evidence type="ECO:0000256" key="3">
    <source>
        <dbReference type="ARBA" id="ARBA00012972"/>
    </source>
</evidence>
<dbReference type="Pfam" id="PF00285">
    <property type="entry name" value="Citrate_synt"/>
    <property type="match status" value="1"/>
</dbReference>
<dbReference type="Proteomes" id="UP001499843">
    <property type="component" value="Unassembled WGS sequence"/>
</dbReference>
<proteinExistence type="inferred from homology"/>
<dbReference type="Gene3D" id="1.10.1660.10">
    <property type="match status" value="1"/>
</dbReference>
<evidence type="ECO:0000256" key="2">
    <source>
        <dbReference type="ARBA" id="ARBA00010566"/>
    </source>
</evidence>
<dbReference type="EC" id="2.3.3.16" evidence="3"/>
<dbReference type="SUPFAM" id="SSF48256">
    <property type="entry name" value="Citrate synthase"/>
    <property type="match status" value="1"/>
</dbReference>
<reference evidence="8" key="1">
    <citation type="journal article" date="2019" name="Int. J. Syst. Evol. Microbiol.">
        <title>The Global Catalogue of Microorganisms (GCM) 10K type strain sequencing project: providing services to taxonomists for standard genome sequencing and annotation.</title>
        <authorList>
            <consortium name="The Broad Institute Genomics Platform"/>
            <consortium name="The Broad Institute Genome Sequencing Center for Infectious Disease"/>
            <person name="Wu L."/>
            <person name="Ma J."/>
        </authorList>
    </citation>
    <scope>NUCLEOTIDE SEQUENCE [LARGE SCALE GENOMIC DNA]</scope>
    <source>
        <strain evidence="8">JCM 16114</strain>
    </source>
</reference>
<dbReference type="InterPro" id="IPR041657">
    <property type="entry name" value="HTH_17"/>
</dbReference>
<feature type="compositionally biased region" description="Polar residues" evidence="5">
    <location>
        <begin position="144"/>
        <end position="173"/>
    </location>
</feature>
<feature type="compositionally biased region" description="Polar residues" evidence="5">
    <location>
        <begin position="193"/>
        <end position="209"/>
    </location>
</feature>
<dbReference type="EMBL" id="BAAAQX010000001">
    <property type="protein sequence ID" value="GAA2204611.1"/>
    <property type="molecule type" value="Genomic_DNA"/>
</dbReference>
<comment type="caution">
    <text evidence="7">The sequence shown here is derived from an EMBL/GenBank/DDBJ whole genome shotgun (WGS) entry which is preliminary data.</text>
</comment>
<dbReference type="InterPro" id="IPR036969">
    <property type="entry name" value="Citrate_synthase_sf"/>
</dbReference>
<protein>
    <recommendedName>
        <fullName evidence="3">citrate synthase (unknown stereospecificity)</fullName>
        <ecNumber evidence="3">2.3.3.16</ecNumber>
    </recommendedName>
</protein>
<evidence type="ECO:0000313" key="8">
    <source>
        <dbReference type="Proteomes" id="UP001499843"/>
    </source>
</evidence>
<organism evidence="7 8">
    <name type="scientific">Nonomuraea monospora</name>
    <dbReference type="NCBI Taxonomy" id="568818"/>
    <lineage>
        <taxon>Bacteria</taxon>
        <taxon>Bacillati</taxon>
        <taxon>Actinomycetota</taxon>
        <taxon>Actinomycetes</taxon>
        <taxon>Streptosporangiales</taxon>
        <taxon>Streptosporangiaceae</taxon>
        <taxon>Nonomuraea</taxon>
    </lineage>
</organism>
<comment type="pathway">
    <text evidence="1">Carbohydrate metabolism; tricarboxylic acid cycle.</text>
</comment>
<dbReference type="Pfam" id="PF12728">
    <property type="entry name" value="HTH_17"/>
    <property type="match status" value="1"/>
</dbReference>
<keyword evidence="8" id="KW-1185">Reference proteome</keyword>
<dbReference type="PRINTS" id="PR00143">
    <property type="entry name" value="CITRTSNTHASE"/>
</dbReference>
<feature type="compositionally biased region" description="Basic and acidic residues" evidence="5">
    <location>
        <begin position="122"/>
        <end position="132"/>
    </location>
</feature>
<dbReference type="InterPro" id="IPR016143">
    <property type="entry name" value="Citrate_synth-like_sm_a-sub"/>
</dbReference>
<comment type="similarity">
    <text evidence="2">Belongs to the citrate synthase family.</text>
</comment>
<evidence type="ECO:0000256" key="5">
    <source>
        <dbReference type="SAM" id="MobiDB-lite"/>
    </source>
</evidence>
<evidence type="ECO:0000256" key="1">
    <source>
        <dbReference type="ARBA" id="ARBA00005163"/>
    </source>
</evidence>
<dbReference type="RefSeq" id="WP_344470471.1">
    <property type="nucleotide sequence ID" value="NZ_BAAAQX010000001.1"/>
</dbReference>
<dbReference type="Gene3D" id="1.10.230.10">
    <property type="entry name" value="Cytochrome P450-Terp, domain 2"/>
    <property type="match status" value="1"/>
</dbReference>
<sequence>MEWIDAATAAERLGVKPATLYAYVSRGVLRRRHGEDGRRSLFSAEEIERLARRGRPRSQPPELVIESAVTALGVDRPYYRGVDVLTLAGTASFETVAEWLWTGDPAVWHAGGALGATTSAGRADDPDAHTRANSDAARGGDSGTEPSVTLRASSTNEPAVTTPAGHTSTPSATKRTERGGEPSTKTQREGGSEPSTITQREGDSEPSTATHRERGSVPSTTTHRERGSVPSTTTRRERGGEPWRCEPDEGLRAAITAQRGLPDDLLPLDRLQVITTVLGASDTLRFQLDPASVTATARRLISGLVDALPPLTDPQGDSIAERLWSRLCPHPPTPPLLTALEAALVLLADHELAASTLAARVAASAKADPYAVVLTGLGVLGGPLHGGASYGAERLLAEIAEPRHAARAVAERVRRGERIPGFGHSVYKNGDGRGAVLHDLVKRAAPGHGRIAAGEAVLAEMRRRRLPDRNIDFALATLSAVSGMVPGAGEAIFAVARVAGWLAHAMEEYERGALLRLRASYTGPPIK</sequence>
<dbReference type="InterPro" id="IPR016142">
    <property type="entry name" value="Citrate_synth-like_lrg_a-sub"/>
</dbReference>
<dbReference type="Gene3D" id="1.10.580.10">
    <property type="entry name" value="Citrate Synthase, domain 1"/>
    <property type="match status" value="2"/>
</dbReference>
<name>A0ABP5NYS3_9ACTN</name>
<gene>
    <name evidence="7" type="ORF">GCM10009850_004530</name>
</gene>
<evidence type="ECO:0000313" key="7">
    <source>
        <dbReference type="EMBL" id="GAA2204611.1"/>
    </source>
</evidence>
<accession>A0ABP5NYS3</accession>
<dbReference type="InterPro" id="IPR002020">
    <property type="entry name" value="Citrate_synthase"/>
</dbReference>
<dbReference type="InterPro" id="IPR009061">
    <property type="entry name" value="DNA-bd_dom_put_sf"/>
</dbReference>
<dbReference type="SUPFAM" id="SSF46955">
    <property type="entry name" value="Putative DNA-binding domain"/>
    <property type="match status" value="1"/>
</dbReference>
<keyword evidence="4" id="KW-0808">Transferase</keyword>
<feature type="compositionally biased region" description="Basic and acidic residues" evidence="5">
    <location>
        <begin position="174"/>
        <end position="191"/>
    </location>
</feature>
<dbReference type="PANTHER" id="PTHR11739">
    <property type="entry name" value="CITRATE SYNTHASE"/>
    <property type="match status" value="1"/>
</dbReference>
<feature type="region of interest" description="Disordered" evidence="5">
    <location>
        <begin position="117"/>
        <end position="244"/>
    </location>
</feature>